<feature type="domain" description="DRBM" evidence="3">
    <location>
        <begin position="686"/>
        <end position="751"/>
    </location>
</feature>
<evidence type="ECO:0000256" key="1">
    <source>
        <dbReference type="PROSITE-ProRule" id="PRU00266"/>
    </source>
</evidence>
<feature type="region of interest" description="Disordered" evidence="2">
    <location>
        <begin position="51"/>
        <end position="70"/>
    </location>
</feature>
<evidence type="ECO:0000259" key="3">
    <source>
        <dbReference type="PROSITE" id="PS50137"/>
    </source>
</evidence>
<feature type="region of interest" description="Disordered" evidence="2">
    <location>
        <begin position="109"/>
        <end position="140"/>
    </location>
</feature>
<feature type="compositionally biased region" description="Basic and acidic residues" evidence="2">
    <location>
        <begin position="60"/>
        <end position="70"/>
    </location>
</feature>
<reference evidence="4 5" key="2">
    <citation type="submission" date="2018-11" db="EMBL/GenBank/DDBJ databases">
        <authorList>
            <consortium name="Pathogen Informatics"/>
        </authorList>
    </citation>
    <scope>NUCLEOTIDE SEQUENCE [LARGE SCALE GENOMIC DNA]</scope>
</reference>
<name>A0A0R3STV4_HYMDI</name>
<dbReference type="PROSITE" id="PS50137">
    <property type="entry name" value="DS_RBD"/>
    <property type="match status" value="1"/>
</dbReference>
<organism evidence="6">
    <name type="scientific">Hymenolepis diminuta</name>
    <name type="common">Rat tapeworm</name>
    <dbReference type="NCBI Taxonomy" id="6216"/>
    <lineage>
        <taxon>Eukaryota</taxon>
        <taxon>Metazoa</taxon>
        <taxon>Spiralia</taxon>
        <taxon>Lophotrochozoa</taxon>
        <taxon>Platyhelminthes</taxon>
        <taxon>Cestoda</taxon>
        <taxon>Eucestoda</taxon>
        <taxon>Cyclophyllidea</taxon>
        <taxon>Hymenolepididae</taxon>
        <taxon>Hymenolepis</taxon>
    </lineage>
</organism>
<evidence type="ECO:0000313" key="6">
    <source>
        <dbReference type="WBParaSite" id="HDID_0000887101-mRNA-1"/>
    </source>
</evidence>
<dbReference type="InterPro" id="IPR014720">
    <property type="entry name" value="dsRBD_dom"/>
</dbReference>
<dbReference type="EMBL" id="UYSG01011159">
    <property type="protein sequence ID" value="VDL61187.1"/>
    <property type="molecule type" value="Genomic_DNA"/>
</dbReference>
<evidence type="ECO:0000313" key="4">
    <source>
        <dbReference type="EMBL" id="VDL61187.1"/>
    </source>
</evidence>
<evidence type="ECO:0000313" key="5">
    <source>
        <dbReference type="Proteomes" id="UP000274504"/>
    </source>
</evidence>
<dbReference type="GO" id="GO:0003723">
    <property type="term" value="F:RNA binding"/>
    <property type="evidence" value="ECO:0007669"/>
    <property type="project" value="UniProtKB-UniRule"/>
</dbReference>
<feature type="compositionally biased region" description="Polar residues" evidence="2">
    <location>
        <begin position="497"/>
        <end position="514"/>
    </location>
</feature>
<sequence length="1071" mass="118803">MSRADYVRIYLINFNERNGVKGRLEMYVLSSRDIAHLKHVELNYLEIARDDSQPSPKRRKLEDKNESPKQVDAHIKTFLESIFKNAGKNCASENAREALASVVSKTLTKHRRNVPRRDTSTQTEEEDLGDPFPELPQQPPSPTSLLTENAAAYYAAVANNTGYFAPSNTDLQYYTASSVNSIVASQLPPTELRQQLSIWDQSYQRWFKESFGVDIESVPLETTPQRSNIQFDPDTSRAVACQTPLVVAATSVISAQPVIYAPQPVINPLSTLLNAQMAAQNLLYFYAQQQLKQQQQFMAAAMVSSLTAIPRPIVCFPPTKSVQSQISSSLPSNNEVSIDSSELGGHVTQYGAYGILRSCPLDVMETQKGPNNKDGDGDGELPVYTTPEDYRSRLQTWMPPRPPLGLLLRKQTLICVVTVPIQSKVYEIDVRKKAATKTPVNIDYVSALETVVEKNAKVKVAYVFNRINRLPGSAQSAFLQGFEETDNDEIVTLENQPTTEPSYNLEFPSNSTENDATEALTAEPTSQVIDNPLDIEEVALDDNLHIKVSPACEECSRAMYICDLLIGDVLICQALADCKMQARICACRKALYLLSKPTFVVGGIRTWHGNGESPIDYLTFCLSLEAKRVPRLMPYLVDPLAPIPSEQPICPEDPAETFKVCTPKPIHDLWLYTARPIAVNVDEVLTPEQYLAQSAEFSQMTVNFEIELDSSTSEFTAFGLVDAQRCVKASGKTVPVARAAAASRLLQYLKLSQPVVALLLPPPDRKLVSDLLGSVIYLKSMSRTNYFSLLAEELDDPGMANDDSMNPLWGLTEASIVYSLMWGKHEKQFALPIEHLEAHCEIFTIPSSEELDESFISAGSSFFHSRRHLDQYLEAYAASALVAPLRISLQALPHSLWHLARTTAHSWGLLTLIEFEIPDHLNTAFLLICKRAPLPRLKRTLFEKTEVGVFYLLSKGNLSPEVLETISSADLLESPTTPESQPVNPLPEPLSPHIEGEDEVPYVDDGDPLTRMARTFHATSSIVKAEVTDIQQPGSGDDLDVFLVSAELNQPSNAVEIIDDLPKQLIPGIDF</sequence>
<protein>
    <submittedName>
        <fullName evidence="6">DRBM domain-containing protein</fullName>
    </submittedName>
</protein>
<dbReference type="WBParaSite" id="HDID_0000887101-mRNA-1">
    <property type="protein sequence ID" value="HDID_0000887101-mRNA-1"/>
    <property type="gene ID" value="HDID_0000887101"/>
</dbReference>
<gene>
    <name evidence="4" type="ORF">HDID_LOCUS8869</name>
</gene>
<dbReference type="OrthoDB" id="6235036at2759"/>
<dbReference type="AlphaFoldDB" id="A0A0R3STV4"/>
<keyword evidence="1" id="KW-0694">RNA-binding</keyword>
<accession>A0A0R3STV4</accession>
<dbReference type="Proteomes" id="UP000274504">
    <property type="component" value="Unassembled WGS sequence"/>
</dbReference>
<evidence type="ECO:0000256" key="2">
    <source>
        <dbReference type="SAM" id="MobiDB-lite"/>
    </source>
</evidence>
<reference evidence="6" key="1">
    <citation type="submission" date="2016-04" db="UniProtKB">
        <authorList>
            <consortium name="WormBaseParasite"/>
        </authorList>
    </citation>
    <scope>IDENTIFICATION</scope>
</reference>
<proteinExistence type="predicted"/>
<feature type="region of interest" description="Disordered" evidence="2">
    <location>
        <begin position="497"/>
        <end position="516"/>
    </location>
</feature>